<sequence length="94" mass="10272">MPGVQTHAEHEQGHAEVSERPEGGVCEIEDDRALRRRDQEELGEEDADDDFSDDRGLGESRGGQPGKACGEGYYREPGQPGKGVVHDQRLLSLA</sequence>
<feature type="compositionally biased region" description="Basic and acidic residues" evidence="1">
    <location>
        <begin position="7"/>
        <end position="22"/>
    </location>
</feature>
<organism evidence="2 3">
    <name type="scientific">Actinoplanes auranticolor</name>
    <dbReference type="NCBI Taxonomy" id="47988"/>
    <lineage>
        <taxon>Bacteria</taxon>
        <taxon>Bacillati</taxon>
        <taxon>Actinomycetota</taxon>
        <taxon>Actinomycetes</taxon>
        <taxon>Micromonosporales</taxon>
        <taxon>Micromonosporaceae</taxon>
        <taxon>Actinoplanes</taxon>
    </lineage>
</organism>
<comment type="caution">
    <text evidence="2">The sequence shown here is derived from an EMBL/GenBank/DDBJ whole genome shotgun (WGS) entry which is preliminary data.</text>
</comment>
<accession>A0A919S9X7</accession>
<feature type="compositionally biased region" description="Basic and acidic residues" evidence="1">
    <location>
        <begin position="84"/>
        <end position="94"/>
    </location>
</feature>
<keyword evidence="3" id="KW-1185">Reference proteome</keyword>
<evidence type="ECO:0000256" key="1">
    <source>
        <dbReference type="SAM" id="MobiDB-lite"/>
    </source>
</evidence>
<protein>
    <submittedName>
        <fullName evidence="2">Uncharacterized protein</fullName>
    </submittedName>
</protein>
<proteinExistence type="predicted"/>
<feature type="compositionally biased region" description="Acidic residues" evidence="1">
    <location>
        <begin position="41"/>
        <end position="52"/>
    </location>
</feature>
<gene>
    <name evidence="2" type="ORF">Aau02nite_23130</name>
</gene>
<name>A0A919S9X7_9ACTN</name>
<dbReference type="Proteomes" id="UP000681340">
    <property type="component" value="Unassembled WGS sequence"/>
</dbReference>
<evidence type="ECO:0000313" key="2">
    <source>
        <dbReference type="EMBL" id="GIM66483.1"/>
    </source>
</evidence>
<feature type="compositionally biased region" description="Basic and acidic residues" evidence="1">
    <location>
        <begin position="31"/>
        <end position="40"/>
    </location>
</feature>
<feature type="region of interest" description="Disordered" evidence="1">
    <location>
        <begin position="1"/>
        <end position="94"/>
    </location>
</feature>
<evidence type="ECO:0000313" key="3">
    <source>
        <dbReference type="Proteomes" id="UP000681340"/>
    </source>
</evidence>
<dbReference type="EMBL" id="BOQL01000020">
    <property type="protein sequence ID" value="GIM66483.1"/>
    <property type="molecule type" value="Genomic_DNA"/>
</dbReference>
<reference evidence="2" key="1">
    <citation type="submission" date="2021-03" db="EMBL/GenBank/DDBJ databases">
        <title>Whole genome shotgun sequence of Actinoplanes auranticolor NBRC 12245.</title>
        <authorList>
            <person name="Komaki H."/>
            <person name="Tamura T."/>
        </authorList>
    </citation>
    <scope>NUCLEOTIDE SEQUENCE</scope>
    <source>
        <strain evidence="2">NBRC 12245</strain>
    </source>
</reference>
<dbReference type="AlphaFoldDB" id="A0A919S9X7"/>